<dbReference type="SUPFAM" id="SSF49899">
    <property type="entry name" value="Concanavalin A-like lectins/glucanases"/>
    <property type="match status" value="1"/>
</dbReference>
<sequence>MFFACIYLALLGILGCSDNGKDCCVVYPEILSVDVTISQTNPAEVSVLAKASAVNFYNIYFGETANESPVRSTDGKATHTYAKSGTYTIKVQAHTTDQAFTTETRGVSVTLSGDLVIPTAGYETPTSYAGMDLVWQDEFAGTALNAADWTFETGTGQDGWGNNELQFYRSENTSLTDGKLIITARKEAYQGSQYTSSRIITAGKHQFRYGRVDIRAVLPKGQGLWPALWMLGANYQTDIWPKCGEIDIMEMVGGSGRENTVHGTVHWEGANGNYASHTGHTTLANGTYADEFHVYSLVWTPQAITWYVDDKQFNVIDTTPEGLSEFQQEFFLIFNVAVGGRWPGSPDGTTIFPQRMIVDYVRVFQQKP</sequence>
<dbReference type="EMBL" id="JAHESC010000021">
    <property type="protein sequence ID" value="MBT1687968.1"/>
    <property type="molecule type" value="Genomic_DNA"/>
</dbReference>
<dbReference type="InterPro" id="IPR000757">
    <property type="entry name" value="Beta-glucanase-like"/>
</dbReference>
<dbReference type="InterPro" id="IPR013783">
    <property type="entry name" value="Ig-like_fold"/>
</dbReference>
<evidence type="ECO:0000259" key="3">
    <source>
        <dbReference type="PROSITE" id="PS51762"/>
    </source>
</evidence>
<dbReference type="PANTHER" id="PTHR10963:SF55">
    <property type="entry name" value="GLYCOSIDE HYDROLASE FAMILY 16 PROTEIN"/>
    <property type="match status" value="1"/>
</dbReference>
<dbReference type="InterPro" id="IPR013320">
    <property type="entry name" value="ConA-like_dom_sf"/>
</dbReference>
<dbReference type="PROSITE" id="PS50093">
    <property type="entry name" value="PKD"/>
    <property type="match status" value="1"/>
</dbReference>
<organism evidence="4 5">
    <name type="scientific">Dawidia soli</name>
    <dbReference type="NCBI Taxonomy" id="2782352"/>
    <lineage>
        <taxon>Bacteria</taxon>
        <taxon>Pseudomonadati</taxon>
        <taxon>Bacteroidota</taxon>
        <taxon>Cytophagia</taxon>
        <taxon>Cytophagales</taxon>
        <taxon>Chryseotaleaceae</taxon>
        <taxon>Dawidia</taxon>
    </lineage>
</organism>
<gene>
    <name evidence="4" type="ORF">KK078_15470</name>
</gene>
<dbReference type="PANTHER" id="PTHR10963">
    <property type="entry name" value="GLYCOSYL HYDROLASE-RELATED"/>
    <property type="match status" value="1"/>
</dbReference>
<dbReference type="InterPro" id="IPR050546">
    <property type="entry name" value="Glycosyl_Hydrlase_16"/>
</dbReference>
<keyword evidence="5" id="KW-1185">Reference proteome</keyword>
<name>A0AAP2GJH0_9BACT</name>
<feature type="domain" description="GH16" evidence="3">
    <location>
        <begin position="110"/>
        <end position="368"/>
    </location>
</feature>
<proteinExistence type="inferred from homology"/>
<dbReference type="CDD" id="cd08023">
    <property type="entry name" value="GH16_laminarinase_like"/>
    <property type="match status" value="1"/>
</dbReference>
<evidence type="ECO:0000256" key="1">
    <source>
        <dbReference type="ARBA" id="ARBA00006865"/>
    </source>
</evidence>
<evidence type="ECO:0000313" key="5">
    <source>
        <dbReference type="Proteomes" id="UP001319180"/>
    </source>
</evidence>
<dbReference type="Proteomes" id="UP001319180">
    <property type="component" value="Unassembled WGS sequence"/>
</dbReference>
<dbReference type="Pfam" id="PF00722">
    <property type="entry name" value="Glyco_hydro_16"/>
    <property type="match status" value="1"/>
</dbReference>
<dbReference type="GO" id="GO:0004553">
    <property type="term" value="F:hydrolase activity, hydrolyzing O-glycosyl compounds"/>
    <property type="evidence" value="ECO:0007669"/>
    <property type="project" value="InterPro"/>
</dbReference>
<protein>
    <submittedName>
        <fullName evidence="4">Glycoside hydrolase family 16 protein</fullName>
    </submittedName>
</protein>
<evidence type="ECO:0000259" key="2">
    <source>
        <dbReference type="PROSITE" id="PS50093"/>
    </source>
</evidence>
<dbReference type="Gene3D" id="2.60.120.200">
    <property type="match status" value="1"/>
</dbReference>
<evidence type="ECO:0000313" key="4">
    <source>
        <dbReference type="EMBL" id="MBT1687968.1"/>
    </source>
</evidence>
<dbReference type="InterPro" id="IPR000601">
    <property type="entry name" value="PKD_dom"/>
</dbReference>
<dbReference type="InterPro" id="IPR035986">
    <property type="entry name" value="PKD_dom_sf"/>
</dbReference>
<dbReference type="AlphaFoldDB" id="A0AAP2GJH0"/>
<dbReference type="PROSITE" id="PS51762">
    <property type="entry name" value="GH16_2"/>
    <property type="match status" value="1"/>
</dbReference>
<accession>A0AAP2GJH0</accession>
<keyword evidence="4" id="KW-0378">Hydrolase</keyword>
<comment type="similarity">
    <text evidence="1">Belongs to the glycosyl hydrolase 16 family.</text>
</comment>
<dbReference type="SUPFAM" id="SSF49299">
    <property type="entry name" value="PKD domain"/>
    <property type="match status" value="1"/>
</dbReference>
<dbReference type="GO" id="GO:0005975">
    <property type="term" value="P:carbohydrate metabolic process"/>
    <property type="evidence" value="ECO:0007669"/>
    <property type="project" value="InterPro"/>
</dbReference>
<comment type="caution">
    <text evidence="4">The sequence shown here is derived from an EMBL/GenBank/DDBJ whole genome shotgun (WGS) entry which is preliminary data.</text>
</comment>
<feature type="domain" description="PKD" evidence="2">
    <location>
        <begin position="57"/>
        <end position="110"/>
    </location>
</feature>
<reference evidence="4 5" key="1">
    <citation type="submission" date="2021-05" db="EMBL/GenBank/DDBJ databases">
        <title>A Polyphasic approach of four new species of the genus Ohtaekwangia: Ohtaekwangia histidinii sp. nov., Ohtaekwangia cretensis sp. nov., Ohtaekwangia indiensis sp. nov., Ohtaekwangia reichenbachii sp. nov. from diverse environment.</title>
        <authorList>
            <person name="Octaviana S."/>
        </authorList>
    </citation>
    <scope>NUCLEOTIDE SEQUENCE [LARGE SCALE GENOMIC DNA]</scope>
    <source>
        <strain evidence="4 5">PWU37</strain>
    </source>
</reference>
<dbReference type="Gene3D" id="2.60.40.10">
    <property type="entry name" value="Immunoglobulins"/>
    <property type="match status" value="1"/>
</dbReference>